<keyword evidence="2" id="KW-1185">Reference proteome</keyword>
<sequence length="115" mass="13662">MIGGPICIHRERAKRRSSDQNLKSSRIWLKMMKLNGVCFDSSANQAFQQQQPLCFGAYVEQESWLMQQQLPHLYWDQYAEPEQENFPSEKPWQPPWNHYDAPEQEEFQSVQLCLT</sequence>
<feature type="region of interest" description="Disordered" evidence="1">
    <location>
        <begin position="81"/>
        <end position="100"/>
    </location>
</feature>
<reference evidence="2" key="1">
    <citation type="journal article" date="2014" name="Nat. Commun.">
        <title>Genome sequence of mungbean and insights into evolution within Vigna species.</title>
        <authorList>
            <person name="Kang Y.J."/>
            <person name="Kim S.K."/>
            <person name="Kim M.Y."/>
            <person name="Lestari P."/>
            <person name="Kim K.H."/>
            <person name="Ha B.K."/>
            <person name="Jun T.H."/>
            <person name="Hwang W.J."/>
            <person name="Lee T."/>
            <person name="Lee J."/>
            <person name="Shim S."/>
            <person name="Yoon M.Y."/>
            <person name="Jang Y.E."/>
            <person name="Han K.S."/>
            <person name="Taeprayoon P."/>
            <person name="Yoon N."/>
            <person name="Somta P."/>
            <person name="Tanya P."/>
            <person name="Kim K.S."/>
            <person name="Gwag J.G."/>
            <person name="Moon J.K."/>
            <person name="Lee Y.H."/>
            <person name="Park B.S."/>
            <person name="Bombarely A."/>
            <person name="Doyle J.J."/>
            <person name="Jackson S.A."/>
            <person name="Schafleitner R."/>
            <person name="Srinives P."/>
            <person name="Varshney R.K."/>
            <person name="Lee S.H."/>
        </authorList>
    </citation>
    <scope>NUCLEOTIDE SEQUENCE [LARGE SCALE GENOMIC DNA]</scope>
    <source>
        <strain evidence="2">cv. VC1973A</strain>
    </source>
</reference>
<dbReference type="KEGG" id="vra:111242348"/>
<dbReference type="RefSeq" id="XP_022640853.1">
    <property type="nucleotide sequence ID" value="XM_022785132.1"/>
</dbReference>
<evidence type="ECO:0000256" key="1">
    <source>
        <dbReference type="SAM" id="MobiDB-lite"/>
    </source>
</evidence>
<proteinExistence type="predicted"/>
<dbReference type="GeneID" id="111242348"/>
<evidence type="ECO:0000313" key="2">
    <source>
        <dbReference type="Proteomes" id="UP000087766"/>
    </source>
</evidence>
<gene>
    <name evidence="3" type="primary">LOC111242348</name>
</gene>
<dbReference type="OrthoDB" id="10630712at2759"/>
<reference evidence="3" key="2">
    <citation type="submission" date="2025-08" db="UniProtKB">
        <authorList>
            <consortium name="RefSeq"/>
        </authorList>
    </citation>
    <scope>IDENTIFICATION</scope>
    <source>
        <tissue evidence="3">Leaf</tissue>
    </source>
</reference>
<organism evidence="2 3">
    <name type="scientific">Vigna radiata var. radiata</name>
    <name type="common">Mung bean</name>
    <name type="synonym">Phaseolus aureus</name>
    <dbReference type="NCBI Taxonomy" id="3916"/>
    <lineage>
        <taxon>Eukaryota</taxon>
        <taxon>Viridiplantae</taxon>
        <taxon>Streptophyta</taxon>
        <taxon>Embryophyta</taxon>
        <taxon>Tracheophyta</taxon>
        <taxon>Spermatophyta</taxon>
        <taxon>Magnoliopsida</taxon>
        <taxon>eudicotyledons</taxon>
        <taxon>Gunneridae</taxon>
        <taxon>Pentapetalae</taxon>
        <taxon>rosids</taxon>
        <taxon>fabids</taxon>
        <taxon>Fabales</taxon>
        <taxon>Fabaceae</taxon>
        <taxon>Papilionoideae</taxon>
        <taxon>50 kb inversion clade</taxon>
        <taxon>NPAAA clade</taxon>
        <taxon>indigoferoid/millettioid clade</taxon>
        <taxon>Phaseoleae</taxon>
        <taxon>Vigna</taxon>
    </lineage>
</organism>
<name>A0A3Q0FAL4_VIGRR</name>
<dbReference type="AlphaFoldDB" id="A0A3Q0FAL4"/>
<dbReference type="Proteomes" id="UP000087766">
    <property type="component" value="Chromosome 8"/>
</dbReference>
<evidence type="ECO:0000313" key="3">
    <source>
        <dbReference type="RefSeq" id="XP_022640853.1"/>
    </source>
</evidence>
<accession>A0A3Q0FAL4</accession>
<protein>
    <submittedName>
        <fullName evidence="3">Uncharacterized protein LOC111242348</fullName>
    </submittedName>
</protein>